<evidence type="ECO:0000313" key="3">
    <source>
        <dbReference type="Proteomes" id="UP000275846"/>
    </source>
</evidence>
<dbReference type="Proteomes" id="UP000275846">
    <property type="component" value="Unassembled WGS sequence"/>
</dbReference>
<gene>
    <name evidence="2" type="ORF">SSLN_LOCUS12004</name>
</gene>
<accession>A0A3P7CJU2</accession>
<reference evidence="2 3" key="1">
    <citation type="submission" date="2018-11" db="EMBL/GenBank/DDBJ databases">
        <authorList>
            <consortium name="Pathogen Informatics"/>
        </authorList>
    </citation>
    <scope>NUCLEOTIDE SEQUENCE [LARGE SCALE GENOMIC DNA]</scope>
    <source>
        <strain evidence="2 3">NST_G2</strain>
    </source>
</reference>
<dbReference type="AlphaFoldDB" id="A0A3P7CJU2"/>
<dbReference type="EMBL" id="UYSU01036949">
    <property type="protein sequence ID" value="VDL98389.1"/>
    <property type="molecule type" value="Genomic_DNA"/>
</dbReference>
<feature type="compositionally biased region" description="Low complexity" evidence="1">
    <location>
        <begin position="58"/>
        <end position="67"/>
    </location>
</feature>
<dbReference type="OrthoDB" id="6306147at2759"/>
<evidence type="ECO:0000313" key="2">
    <source>
        <dbReference type="EMBL" id="VDL98389.1"/>
    </source>
</evidence>
<evidence type="ECO:0000256" key="1">
    <source>
        <dbReference type="SAM" id="MobiDB-lite"/>
    </source>
</evidence>
<name>A0A3P7CJU2_SCHSO</name>
<organism evidence="2 3">
    <name type="scientific">Schistocephalus solidus</name>
    <name type="common">Tapeworm</name>
    <dbReference type="NCBI Taxonomy" id="70667"/>
    <lineage>
        <taxon>Eukaryota</taxon>
        <taxon>Metazoa</taxon>
        <taxon>Spiralia</taxon>
        <taxon>Lophotrochozoa</taxon>
        <taxon>Platyhelminthes</taxon>
        <taxon>Cestoda</taxon>
        <taxon>Eucestoda</taxon>
        <taxon>Diphyllobothriidea</taxon>
        <taxon>Diphyllobothriidae</taxon>
        <taxon>Schistocephalus</taxon>
    </lineage>
</organism>
<feature type="compositionally biased region" description="Basic and acidic residues" evidence="1">
    <location>
        <begin position="40"/>
        <end position="56"/>
    </location>
</feature>
<feature type="region of interest" description="Disordered" evidence="1">
    <location>
        <begin position="29"/>
        <end position="67"/>
    </location>
</feature>
<proteinExistence type="predicted"/>
<sequence>MSFPHYFFLNPSPAASFCSLLAPTPAIPSSVPSFPGASSEPERRQYGPEVEARGGDDGNASGAAASAASVPPKRSFASVCAEEPVSGRDLTAAELSDVTSMPTSSSQLIDDTEFPAIPLYNHKAVPGSTVRGKKWASLFAYFFTPLYDAVFGGPTSRPRGEAGAFIGVVVGASSGKDEEVICPTIGIVDRFGYQHVLSISPPDENIAQQLPAPPPSLHPRGLLPRRKAEEGVGQQETVLRTRSQKEAVILTATETVGTQHSMPGSVVRLDVCFEVTKDN</sequence>
<keyword evidence="3" id="KW-1185">Reference proteome</keyword>
<protein>
    <submittedName>
        <fullName evidence="2">Uncharacterized protein</fullName>
    </submittedName>
</protein>